<organism evidence="12 13">
    <name type="scientific">Marinobacterium zhoushanense</name>
    <dbReference type="NCBI Taxonomy" id="1679163"/>
    <lineage>
        <taxon>Bacteria</taxon>
        <taxon>Pseudomonadati</taxon>
        <taxon>Pseudomonadota</taxon>
        <taxon>Gammaproteobacteria</taxon>
        <taxon>Oceanospirillales</taxon>
        <taxon>Oceanospirillaceae</taxon>
        <taxon>Marinobacterium</taxon>
    </lineage>
</organism>
<keyword evidence="6 11" id="KW-0812">Transmembrane</keyword>
<evidence type="ECO:0000256" key="1">
    <source>
        <dbReference type="ARBA" id="ARBA00004141"/>
    </source>
</evidence>
<keyword evidence="10 11" id="KW-0198">Cysteine biosynthesis</keyword>
<reference evidence="13" key="1">
    <citation type="journal article" date="2019" name="Int. J. Syst. Evol. Microbiol.">
        <title>The Global Catalogue of Microorganisms (GCM) 10K type strain sequencing project: providing services to taxonomists for standard genome sequencing and annotation.</title>
        <authorList>
            <consortium name="The Broad Institute Genomics Platform"/>
            <consortium name="The Broad Institute Genome Sequencing Center for Infectious Disease"/>
            <person name="Wu L."/>
            <person name="Ma J."/>
        </authorList>
    </citation>
    <scope>NUCLEOTIDE SEQUENCE [LARGE SCALE GENOMIC DNA]</scope>
    <source>
        <strain evidence="13">CGMCC 1.15341</strain>
    </source>
</reference>
<dbReference type="PANTHER" id="PTHR37468">
    <property type="entry name" value="SULFATE TRANSPORTER CYSZ"/>
    <property type="match status" value="1"/>
</dbReference>
<keyword evidence="9 11" id="KW-0472">Membrane</keyword>
<dbReference type="InterPro" id="IPR022985">
    <property type="entry name" value="Sulfate_CysZ"/>
</dbReference>
<evidence type="ECO:0000256" key="3">
    <source>
        <dbReference type="ARBA" id="ARBA00022475"/>
    </source>
</evidence>
<dbReference type="InterPro" id="IPR059112">
    <property type="entry name" value="CysZ/EI24"/>
</dbReference>
<evidence type="ECO:0000256" key="7">
    <source>
        <dbReference type="ARBA" id="ARBA00022989"/>
    </source>
</evidence>
<dbReference type="Pfam" id="PF07264">
    <property type="entry name" value="EI24"/>
    <property type="match status" value="1"/>
</dbReference>
<evidence type="ECO:0000256" key="5">
    <source>
        <dbReference type="ARBA" id="ARBA00022605"/>
    </source>
</evidence>
<comment type="caution">
    <text evidence="12">The sequence shown here is derived from an EMBL/GenBank/DDBJ whole genome shotgun (WGS) entry which is preliminary data.</text>
</comment>
<comment type="similarity">
    <text evidence="11">Belongs to the CysZ family.</text>
</comment>
<evidence type="ECO:0000256" key="9">
    <source>
        <dbReference type="ARBA" id="ARBA00023136"/>
    </source>
</evidence>
<evidence type="ECO:0000256" key="10">
    <source>
        <dbReference type="ARBA" id="ARBA00023192"/>
    </source>
</evidence>
<dbReference type="Proteomes" id="UP000629025">
    <property type="component" value="Unassembled WGS sequence"/>
</dbReference>
<dbReference type="HAMAP" id="MF_00468">
    <property type="entry name" value="CysZ"/>
    <property type="match status" value="1"/>
</dbReference>
<evidence type="ECO:0000256" key="4">
    <source>
        <dbReference type="ARBA" id="ARBA00022519"/>
    </source>
</evidence>
<dbReference type="EMBL" id="BMIJ01000010">
    <property type="protein sequence ID" value="GGC10033.1"/>
    <property type="molecule type" value="Genomic_DNA"/>
</dbReference>
<dbReference type="InterPro" id="IPR050480">
    <property type="entry name" value="CysZ-like"/>
</dbReference>
<proteinExistence type="inferred from homology"/>
<comment type="function">
    <text evidence="11">High affinity, high specificity proton-dependent sulfate transporter, which mediates sulfate uptake. Provides the sulfur source for the cysteine synthesis pathway.</text>
</comment>
<keyword evidence="3 11" id="KW-1003">Cell membrane</keyword>
<evidence type="ECO:0000256" key="8">
    <source>
        <dbReference type="ARBA" id="ARBA00023032"/>
    </source>
</evidence>
<comment type="subcellular location">
    <subcellularLocation>
        <location evidence="11">Cell inner membrane</location>
        <topology evidence="11">Multi-pass membrane protein</topology>
    </subcellularLocation>
    <subcellularLocation>
        <location evidence="1">Membrane</location>
        <topology evidence="1">Multi-pass membrane protein</topology>
    </subcellularLocation>
</comment>
<protein>
    <recommendedName>
        <fullName evidence="11">Sulfate transporter CysZ</fullName>
    </recommendedName>
</protein>
<evidence type="ECO:0000256" key="2">
    <source>
        <dbReference type="ARBA" id="ARBA00022448"/>
    </source>
</evidence>
<sequence>MKGNPIRGSGYFLRGLAMLPQPGIRSFVVVPLLINILLFSGAIWLLASQFGGWIDYLMNAWLPDWQWLDFLRYILWPLFALLVLVLVYYGFSIVANFIAAPFNGFLAEKVERQLRGDPLGNEGWGEVVKMIPRALHREVAKLLYYLPRVLFLLILSFIPLINLAMPVIWFLFGAWMMAIQYCDYPMDNNRVSFADMKGLLKSHRFTAVGFGSLVQFGMLVPLLNLIIMPAAVVGATIYWVEEYAGDNGGERMINAGGEIVRR</sequence>
<evidence type="ECO:0000256" key="11">
    <source>
        <dbReference type="HAMAP-Rule" id="MF_00468"/>
    </source>
</evidence>
<keyword evidence="13" id="KW-1185">Reference proteome</keyword>
<evidence type="ECO:0000313" key="12">
    <source>
        <dbReference type="EMBL" id="GGC10033.1"/>
    </source>
</evidence>
<name>A0ABQ1KW29_9GAMM</name>
<evidence type="ECO:0000256" key="6">
    <source>
        <dbReference type="ARBA" id="ARBA00022692"/>
    </source>
</evidence>
<feature type="transmembrane region" description="Helical" evidence="11">
    <location>
        <begin position="74"/>
        <end position="99"/>
    </location>
</feature>
<keyword evidence="8 11" id="KW-0764">Sulfate transport</keyword>
<keyword evidence="7 11" id="KW-1133">Transmembrane helix</keyword>
<dbReference type="RefSeq" id="WP_188751849.1">
    <property type="nucleotide sequence ID" value="NZ_BMIJ01000010.1"/>
</dbReference>
<gene>
    <name evidence="11 12" type="primary">cysZ</name>
    <name evidence="12" type="ORF">GCM10011352_40630</name>
</gene>
<feature type="transmembrane region" description="Helical" evidence="11">
    <location>
        <begin position="142"/>
        <end position="161"/>
    </location>
</feature>
<feature type="transmembrane region" description="Helical" evidence="11">
    <location>
        <begin position="27"/>
        <end position="54"/>
    </location>
</feature>
<keyword evidence="5 11" id="KW-0028">Amino-acid biosynthesis</keyword>
<accession>A0ABQ1KW29</accession>
<dbReference type="PANTHER" id="PTHR37468:SF1">
    <property type="entry name" value="SULFATE TRANSPORTER CYSZ"/>
    <property type="match status" value="1"/>
</dbReference>
<evidence type="ECO:0000313" key="13">
    <source>
        <dbReference type="Proteomes" id="UP000629025"/>
    </source>
</evidence>
<dbReference type="NCBIfam" id="NF003433">
    <property type="entry name" value="PRK04949.1"/>
    <property type="match status" value="1"/>
</dbReference>
<keyword evidence="2 11" id="KW-0813">Transport</keyword>
<feature type="transmembrane region" description="Helical" evidence="11">
    <location>
        <begin position="207"/>
        <end position="240"/>
    </location>
</feature>
<keyword evidence="4 11" id="KW-0997">Cell inner membrane</keyword>